<keyword evidence="2" id="KW-0863">Zinc-finger</keyword>
<sequence>MEAHAMGSHGIVGSSDGTEERENSSINMFSEGVNLNLIQPSLEEDVSTEILLANKKLRSTVWKEFELTMLDDGTYKAICKHCKKDFVAGNRAGTSHLKYHIGVCSKLQSKRRKFGSPKLDIPIFDQQRSRDDFSRMVLAHGYSFNMSEHYYTRIFLYNLQPSFKLVHRTTLKDDCMRIYEEEKLKVYQLFEKQSCRFSLTSDMWTHTEMSGYMSLT</sequence>
<name>A0A8T0PF95_PANVG</name>
<dbReference type="SUPFAM" id="SSF57667">
    <property type="entry name" value="beta-beta-alpha zinc fingers"/>
    <property type="match status" value="1"/>
</dbReference>
<evidence type="ECO:0000256" key="4">
    <source>
        <dbReference type="SAM" id="MobiDB-lite"/>
    </source>
</evidence>
<keyword evidence="1" id="KW-0479">Metal-binding</keyword>
<dbReference type="GO" id="GO:0005634">
    <property type="term" value="C:nucleus"/>
    <property type="evidence" value="ECO:0007669"/>
    <property type="project" value="TreeGrafter"/>
</dbReference>
<evidence type="ECO:0000259" key="5">
    <source>
        <dbReference type="Pfam" id="PF02892"/>
    </source>
</evidence>
<dbReference type="Proteomes" id="UP000823388">
    <property type="component" value="Chromosome 8N"/>
</dbReference>
<evidence type="ECO:0000256" key="1">
    <source>
        <dbReference type="ARBA" id="ARBA00022723"/>
    </source>
</evidence>
<dbReference type="SMART" id="SM00614">
    <property type="entry name" value="ZnF_BED"/>
    <property type="match status" value="1"/>
</dbReference>
<dbReference type="PANTHER" id="PTHR34396:SF25">
    <property type="entry name" value="BOUNDARY ELEMENT ASSOCIATED FACTOR"/>
    <property type="match status" value="1"/>
</dbReference>
<protein>
    <recommendedName>
        <fullName evidence="5">BED-type domain-containing protein</fullName>
    </recommendedName>
</protein>
<comment type="caution">
    <text evidence="6">The sequence shown here is derived from an EMBL/GenBank/DDBJ whole genome shotgun (WGS) entry which is preliminary data.</text>
</comment>
<accession>A0A8T0PF95</accession>
<keyword evidence="3" id="KW-0862">Zinc</keyword>
<dbReference type="GO" id="GO:0006357">
    <property type="term" value="P:regulation of transcription by RNA polymerase II"/>
    <property type="evidence" value="ECO:0007669"/>
    <property type="project" value="TreeGrafter"/>
</dbReference>
<gene>
    <name evidence="6" type="ORF">PVAP13_8NG224200</name>
</gene>
<dbReference type="InterPro" id="IPR053031">
    <property type="entry name" value="Cuticle_assoc_protein"/>
</dbReference>
<dbReference type="Pfam" id="PF02892">
    <property type="entry name" value="zf-BED"/>
    <property type="match status" value="1"/>
</dbReference>
<feature type="region of interest" description="Disordered" evidence="4">
    <location>
        <begin position="1"/>
        <end position="23"/>
    </location>
</feature>
<dbReference type="GO" id="GO:1990837">
    <property type="term" value="F:sequence-specific double-stranded DNA binding"/>
    <property type="evidence" value="ECO:0007669"/>
    <property type="project" value="TreeGrafter"/>
</dbReference>
<dbReference type="InterPro" id="IPR036236">
    <property type="entry name" value="Znf_C2H2_sf"/>
</dbReference>
<organism evidence="6 7">
    <name type="scientific">Panicum virgatum</name>
    <name type="common">Blackwell switchgrass</name>
    <dbReference type="NCBI Taxonomy" id="38727"/>
    <lineage>
        <taxon>Eukaryota</taxon>
        <taxon>Viridiplantae</taxon>
        <taxon>Streptophyta</taxon>
        <taxon>Embryophyta</taxon>
        <taxon>Tracheophyta</taxon>
        <taxon>Spermatophyta</taxon>
        <taxon>Magnoliopsida</taxon>
        <taxon>Liliopsida</taxon>
        <taxon>Poales</taxon>
        <taxon>Poaceae</taxon>
        <taxon>PACMAD clade</taxon>
        <taxon>Panicoideae</taxon>
        <taxon>Panicodae</taxon>
        <taxon>Paniceae</taxon>
        <taxon>Panicinae</taxon>
        <taxon>Panicum</taxon>
        <taxon>Panicum sect. Hiantes</taxon>
    </lineage>
</organism>
<evidence type="ECO:0000313" key="6">
    <source>
        <dbReference type="EMBL" id="KAG2557876.1"/>
    </source>
</evidence>
<evidence type="ECO:0000256" key="2">
    <source>
        <dbReference type="ARBA" id="ARBA00022771"/>
    </source>
</evidence>
<proteinExistence type="predicted"/>
<reference evidence="6" key="1">
    <citation type="submission" date="2020-05" db="EMBL/GenBank/DDBJ databases">
        <title>WGS assembly of Panicum virgatum.</title>
        <authorList>
            <person name="Lovell J.T."/>
            <person name="Jenkins J."/>
            <person name="Shu S."/>
            <person name="Juenger T.E."/>
            <person name="Schmutz J."/>
        </authorList>
    </citation>
    <scope>NUCLEOTIDE SEQUENCE</scope>
    <source>
        <strain evidence="6">AP13</strain>
    </source>
</reference>
<feature type="domain" description="BED-type" evidence="5">
    <location>
        <begin position="74"/>
        <end position="101"/>
    </location>
</feature>
<keyword evidence="7" id="KW-1185">Reference proteome</keyword>
<evidence type="ECO:0000256" key="3">
    <source>
        <dbReference type="ARBA" id="ARBA00022833"/>
    </source>
</evidence>
<feature type="non-terminal residue" evidence="6">
    <location>
        <position position="216"/>
    </location>
</feature>
<dbReference type="AlphaFoldDB" id="A0A8T0PF95"/>
<dbReference type="InterPro" id="IPR003656">
    <property type="entry name" value="Znf_BED"/>
</dbReference>
<dbReference type="PANTHER" id="PTHR34396">
    <property type="entry name" value="OS03G0264950 PROTEIN-RELATED"/>
    <property type="match status" value="1"/>
</dbReference>
<dbReference type="EMBL" id="CM029052">
    <property type="protein sequence ID" value="KAG2557876.1"/>
    <property type="molecule type" value="Genomic_DNA"/>
</dbReference>
<dbReference type="GO" id="GO:0008270">
    <property type="term" value="F:zinc ion binding"/>
    <property type="evidence" value="ECO:0007669"/>
    <property type="project" value="UniProtKB-KW"/>
</dbReference>
<evidence type="ECO:0000313" key="7">
    <source>
        <dbReference type="Proteomes" id="UP000823388"/>
    </source>
</evidence>